<accession>A0ABU0GUD0</accession>
<organism evidence="2 3">
    <name type="scientific">Planomicrobium stackebrandtii</name>
    <dbReference type="NCBI Taxonomy" id="253160"/>
    <lineage>
        <taxon>Bacteria</taxon>
        <taxon>Bacillati</taxon>
        <taxon>Bacillota</taxon>
        <taxon>Bacilli</taxon>
        <taxon>Bacillales</taxon>
        <taxon>Caryophanaceae</taxon>
        <taxon>Planomicrobium</taxon>
    </lineage>
</organism>
<evidence type="ECO:0000313" key="2">
    <source>
        <dbReference type="EMBL" id="MDQ0428544.1"/>
    </source>
</evidence>
<proteinExistence type="predicted"/>
<comment type="caution">
    <text evidence="2">The sequence shown here is derived from an EMBL/GenBank/DDBJ whole genome shotgun (WGS) entry which is preliminary data.</text>
</comment>
<name>A0ABU0GUD0_9BACL</name>
<feature type="coiled-coil region" evidence="1">
    <location>
        <begin position="180"/>
        <end position="207"/>
    </location>
</feature>
<reference evidence="2 3" key="1">
    <citation type="submission" date="2023-07" db="EMBL/GenBank/DDBJ databases">
        <title>Genomic Encyclopedia of Type Strains, Phase IV (KMG-IV): sequencing the most valuable type-strain genomes for metagenomic binning, comparative biology and taxonomic classification.</title>
        <authorList>
            <person name="Goeker M."/>
        </authorList>
    </citation>
    <scope>NUCLEOTIDE SEQUENCE [LARGE SCALE GENOMIC DNA]</scope>
    <source>
        <strain evidence="2 3">DSM 16419</strain>
    </source>
</reference>
<protein>
    <submittedName>
        <fullName evidence="2">Uncharacterized protein</fullName>
    </submittedName>
</protein>
<gene>
    <name evidence="2" type="ORF">QOZ98_001370</name>
</gene>
<keyword evidence="1" id="KW-0175">Coiled coil</keyword>
<keyword evidence="3" id="KW-1185">Reference proteome</keyword>
<dbReference type="RefSeq" id="WP_308786717.1">
    <property type="nucleotide sequence ID" value="NZ_JAUSWB010000003.1"/>
</dbReference>
<sequence>MNSYKEYLDLLSKNYEEAVDWLLQKYGSAQDDYYRESSYQRFMNREIKNITKGKFSRTNEGLYCHHIDEIKWLKISDQNFVKEYNIPFENQRKNRLVYCDLVEHTILHVLIINETSSEYGYPGFEAFLKPSIEEWYLDERMPNPEWMKKCYMKSFLEPQKAFELVKEMQEVIGESYFNTLVDYYDKKREIEENRMKWQEQLKQNRIDERASWIENAKQLHHKSPRSEIVAASYFIRIYYKNAESVIGFFNKSITFKEYDKEMKKFMKEEILDELLVYIDSLPELVREESNK</sequence>
<evidence type="ECO:0000313" key="3">
    <source>
        <dbReference type="Proteomes" id="UP001241988"/>
    </source>
</evidence>
<evidence type="ECO:0000256" key="1">
    <source>
        <dbReference type="SAM" id="Coils"/>
    </source>
</evidence>
<dbReference type="EMBL" id="JAUSWB010000003">
    <property type="protein sequence ID" value="MDQ0428544.1"/>
    <property type="molecule type" value="Genomic_DNA"/>
</dbReference>
<dbReference type="Proteomes" id="UP001241988">
    <property type="component" value="Unassembled WGS sequence"/>
</dbReference>